<reference evidence="2 3" key="1">
    <citation type="journal article" date="2019" name="J. Hered.">
        <title>An Improved Genome Assembly for Drosophila navojoa, the Basal Species in the mojavensis Cluster.</title>
        <authorList>
            <person name="Vanderlinde T."/>
            <person name="Dupim E.G."/>
            <person name="Nazario-Yepiz N.O."/>
            <person name="Carvalho A.B."/>
        </authorList>
    </citation>
    <scope>NUCLEOTIDE SEQUENCE [LARGE SCALE GENOMIC DNA]</scope>
    <source>
        <strain evidence="2">Navoj_Jal97</strain>
        <tissue evidence="2">Whole organism</tissue>
    </source>
</reference>
<keyword evidence="3" id="KW-1185">Reference proteome</keyword>
<evidence type="ECO:0000256" key="1">
    <source>
        <dbReference type="SAM" id="MobiDB-lite"/>
    </source>
</evidence>
<protein>
    <submittedName>
        <fullName evidence="2">Uncharacterized protein</fullName>
    </submittedName>
</protein>
<organism evidence="2 3">
    <name type="scientific">Drosophila navojoa</name>
    <name type="common">Fruit fly</name>
    <dbReference type="NCBI Taxonomy" id="7232"/>
    <lineage>
        <taxon>Eukaryota</taxon>
        <taxon>Metazoa</taxon>
        <taxon>Ecdysozoa</taxon>
        <taxon>Arthropoda</taxon>
        <taxon>Hexapoda</taxon>
        <taxon>Insecta</taxon>
        <taxon>Pterygota</taxon>
        <taxon>Neoptera</taxon>
        <taxon>Endopterygota</taxon>
        <taxon>Diptera</taxon>
        <taxon>Brachycera</taxon>
        <taxon>Muscomorpha</taxon>
        <taxon>Ephydroidea</taxon>
        <taxon>Drosophilidae</taxon>
        <taxon>Drosophila</taxon>
    </lineage>
</organism>
<feature type="non-terminal residue" evidence="2">
    <location>
        <position position="48"/>
    </location>
</feature>
<proteinExistence type="predicted"/>
<dbReference type="AlphaFoldDB" id="A0A484AQ79"/>
<feature type="compositionally biased region" description="Polar residues" evidence="1">
    <location>
        <begin position="29"/>
        <end position="38"/>
    </location>
</feature>
<dbReference type="EMBL" id="LSRL02002380">
    <property type="protein sequence ID" value="TDG38656.1"/>
    <property type="molecule type" value="Genomic_DNA"/>
</dbReference>
<dbReference type="Proteomes" id="UP000295192">
    <property type="component" value="Unassembled WGS sequence"/>
</dbReference>
<name>A0A484AQ79_DRONA</name>
<feature type="region of interest" description="Disordered" evidence="1">
    <location>
        <begin position="22"/>
        <end position="48"/>
    </location>
</feature>
<evidence type="ECO:0000313" key="2">
    <source>
        <dbReference type="EMBL" id="TDG38656.1"/>
    </source>
</evidence>
<sequence length="48" mass="5633">MDIVMERALDESKEIEDHSTVYCEETTETSENSYQPTESFERGELIME</sequence>
<feature type="compositionally biased region" description="Basic and acidic residues" evidence="1">
    <location>
        <begin position="39"/>
        <end position="48"/>
    </location>
</feature>
<gene>
    <name evidence="2" type="ORF">AWZ03_014922</name>
</gene>
<accession>A0A484AQ79</accession>
<evidence type="ECO:0000313" key="3">
    <source>
        <dbReference type="Proteomes" id="UP000295192"/>
    </source>
</evidence>
<comment type="caution">
    <text evidence="2">The sequence shown here is derived from an EMBL/GenBank/DDBJ whole genome shotgun (WGS) entry which is preliminary data.</text>
</comment>